<reference evidence="2" key="1">
    <citation type="submission" date="2021-03" db="EMBL/GenBank/DDBJ databases">
        <authorList>
            <person name="Bekaert M."/>
        </authorList>
    </citation>
    <scope>NUCLEOTIDE SEQUENCE</scope>
</reference>
<dbReference type="AlphaFoldDB" id="A0A8S3UQF3"/>
<keyword evidence="3" id="KW-1185">Reference proteome</keyword>
<dbReference type="Proteomes" id="UP000683360">
    <property type="component" value="Unassembled WGS sequence"/>
</dbReference>
<dbReference type="PANTHER" id="PTHR21446:SF13">
    <property type="entry name" value="DUF3504 DOMAIN-CONTAINING PROTEIN"/>
    <property type="match status" value="1"/>
</dbReference>
<comment type="caution">
    <text evidence="2">The sequence shown here is derived from an EMBL/GenBank/DDBJ whole genome shotgun (WGS) entry which is preliminary data.</text>
</comment>
<evidence type="ECO:0000259" key="1">
    <source>
        <dbReference type="Pfam" id="PF25561"/>
    </source>
</evidence>
<protein>
    <recommendedName>
        <fullName evidence="1">QRICH1-like domain-containing protein</fullName>
    </recommendedName>
</protein>
<accession>A0A8S3UQF3</accession>
<gene>
    <name evidence="2" type="ORF">MEDL_59823</name>
</gene>
<proteinExistence type="predicted"/>
<dbReference type="PANTHER" id="PTHR21446">
    <property type="entry name" value="DUF3504 DOMAIN-CONTAINING PROTEIN"/>
    <property type="match status" value="1"/>
</dbReference>
<feature type="domain" description="QRICH1-like" evidence="1">
    <location>
        <begin position="70"/>
        <end position="150"/>
    </location>
</feature>
<dbReference type="InterPro" id="IPR057926">
    <property type="entry name" value="QRICH1_dom"/>
</dbReference>
<dbReference type="InterPro" id="IPR052787">
    <property type="entry name" value="MAVS"/>
</dbReference>
<dbReference type="OrthoDB" id="6156906at2759"/>
<evidence type="ECO:0000313" key="3">
    <source>
        <dbReference type="Proteomes" id="UP000683360"/>
    </source>
</evidence>
<name>A0A8S3UQF3_MYTED</name>
<dbReference type="Pfam" id="PF25561">
    <property type="entry name" value="QRICH1"/>
    <property type="match status" value="1"/>
</dbReference>
<evidence type="ECO:0000313" key="2">
    <source>
        <dbReference type="EMBL" id="CAG2247963.1"/>
    </source>
</evidence>
<sequence length="151" mass="17607">MANTDLPDFKLLDTSSIDTDWELSDLYAIQTQKLVFSNQNATSRFAEPVLTEELEQRINDRIPTRTKQSTSWSMNVWRGWAENRNCNPMTGFEEFTCVPVDPETATVKELDFWLSRFIMETRRKDGTPYPPNTLMNISAGIQRHLREKKRS</sequence>
<dbReference type="EMBL" id="CAJPWZ010002919">
    <property type="protein sequence ID" value="CAG2247963.1"/>
    <property type="molecule type" value="Genomic_DNA"/>
</dbReference>
<organism evidence="2 3">
    <name type="scientific">Mytilus edulis</name>
    <name type="common">Blue mussel</name>
    <dbReference type="NCBI Taxonomy" id="6550"/>
    <lineage>
        <taxon>Eukaryota</taxon>
        <taxon>Metazoa</taxon>
        <taxon>Spiralia</taxon>
        <taxon>Lophotrochozoa</taxon>
        <taxon>Mollusca</taxon>
        <taxon>Bivalvia</taxon>
        <taxon>Autobranchia</taxon>
        <taxon>Pteriomorphia</taxon>
        <taxon>Mytilida</taxon>
        <taxon>Mytiloidea</taxon>
        <taxon>Mytilidae</taxon>
        <taxon>Mytilinae</taxon>
        <taxon>Mytilus</taxon>
    </lineage>
</organism>